<keyword evidence="3" id="KW-0732">Signal</keyword>
<dbReference type="EMBL" id="JARRAF010000001">
    <property type="protein sequence ID" value="MDK2122735.1"/>
    <property type="molecule type" value="Genomic_DNA"/>
</dbReference>
<dbReference type="PROSITE" id="PS50012">
    <property type="entry name" value="RCC1_3"/>
    <property type="match status" value="7"/>
</dbReference>
<feature type="domain" description="RCC1-like" evidence="4">
    <location>
        <begin position="25"/>
        <end position="257"/>
    </location>
</feature>
<evidence type="ECO:0000313" key="6">
    <source>
        <dbReference type="Proteomes" id="UP001172778"/>
    </source>
</evidence>
<dbReference type="PRINTS" id="PR00633">
    <property type="entry name" value="RCCNDNSATION"/>
</dbReference>
<protein>
    <recommendedName>
        <fullName evidence="4">RCC1-like domain-containing protein</fullName>
    </recommendedName>
</protein>
<feature type="signal peptide" evidence="3">
    <location>
        <begin position="1"/>
        <end position="21"/>
    </location>
</feature>
<dbReference type="PANTHER" id="PTHR45982">
    <property type="entry name" value="REGULATOR OF CHROMOSOME CONDENSATION"/>
    <property type="match status" value="1"/>
</dbReference>
<evidence type="ECO:0000313" key="5">
    <source>
        <dbReference type="EMBL" id="MDK2122735.1"/>
    </source>
</evidence>
<comment type="caution">
    <text evidence="5">The sequence shown here is derived from an EMBL/GenBank/DDBJ whole genome shotgun (WGS) entry which is preliminary data.</text>
</comment>
<dbReference type="InterPro" id="IPR058923">
    <property type="entry name" value="RCC1-like_dom"/>
</dbReference>
<dbReference type="RefSeq" id="WP_284099013.1">
    <property type="nucleotide sequence ID" value="NZ_JARRAF010000001.1"/>
</dbReference>
<dbReference type="InterPro" id="IPR051553">
    <property type="entry name" value="Ran_GTPase-activating"/>
</dbReference>
<dbReference type="Pfam" id="PF00415">
    <property type="entry name" value="RCC1"/>
    <property type="match status" value="1"/>
</dbReference>
<dbReference type="Proteomes" id="UP001172778">
    <property type="component" value="Unassembled WGS sequence"/>
</dbReference>
<keyword evidence="6" id="KW-1185">Reference proteome</keyword>
<sequence>MNTPRQLACSLSLLLPLMSWAAKPQIAGGEQHTLALKSDGTVYAWGGNADGQLGDGSTASRLTPVAVSGLSDVVTIAAGKSHSLAVKADGTVWAWGNNGLNQLGDGTSTSRSAPKQINGLSGVIAVSAGDFFSMALKADGTVWSWGDNGNGQLGDGSKNQRSTPVQIKTLSGISAISAGYYYATALKSDGTVWSWGINDNAQLGDGTTTERAEPKQVAGVSDGVAIAAAFGHVAVIRRDGSLLAWGRNNHGQLADGKALYIPPETIEYRPSIAPMQGFTNSAAVAAGLYHTLVLDSSGAIQGVGGNIHGQLGNGASQPEDRPNAVAITALSQVGAIGIGRFQSFAIKTDGSVYGFGKNDAGQMGDGASANRASPTPVVGVGGTGTLDLGLFCAKGCATLAVAGSRTKKAGDMLDVRLALNGLASQSSLAGKNVDLYVAVQLTDGSLLFMKSPQLFGAPAFDTSVVPYQSNLATTDREGTLISAFPLPALPKGSYRLLTTVVATGNSPLNSANWVGGLSMGEFEVQ</sequence>
<organism evidence="5 6">
    <name type="scientific">Parachitinimonas caeni</name>
    <dbReference type="NCBI Taxonomy" id="3031301"/>
    <lineage>
        <taxon>Bacteria</taxon>
        <taxon>Pseudomonadati</taxon>
        <taxon>Pseudomonadota</taxon>
        <taxon>Betaproteobacteria</taxon>
        <taxon>Neisseriales</taxon>
        <taxon>Chitinibacteraceae</taxon>
        <taxon>Parachitinimonas</taxon>
    </lineage>
</organism>
<evidence type="ECO:0000259" key="4">
    <source>
        <dbReference type="Pfam" id="PF25390"/>
    </source>
</evidence>
<dbReference type="PANTHER" id="PTHR45982:SF1">
    <property type="entry name" value="REGULATOR OF CHROMOSOME CONDENSATION"/>
    <property type="match status" value="1"/>
</dbReference>
<keyword evidence="1" id="KW-0344">Guanine-nucleotide releasing factor</keyword>
<dbReference type="Pfam" id="PF25390">
    <property type="entry name" value="WD40_RLD"/>
    <property type="match status" value="1"/>
</dbReference>
<dbReference type="SUPFAM" id="SSF50985">
    <property type="entry name" value="RCC1/BLIP-II"/>
    <property type="match status" value="2"/>
</dbReference>
<dbReference type="Gene3D" id="2.130.10.30">
    <property type="entry name" value="Regulator of chromosome condensation 1/beta-lactamase-inhibitor protein II"/>
    <property type="match status" value="2"/>
</dbReference>
<reference evidence="5" key="1">
    <citation type="submission" date="2023-03" db="EMBL/GenBank/DDBJ databases">
        <title>Chitinimonas shenzhenensis gen. nov., sp. nov., a novel member of family Burkholderiaceae isolated from activated sludge collected in Shen Zhen, China.</title>
        <authorList>
            <person name="Wang X."/>
        </authorList>
    </citation>
    <scope>NUCLEOTIDE SEQUENCE</scope>
    <source>
        <strain evidence="5">DQS-5</strain>
    </source>
</reference>
<dbReference type="PROSITE" id="PS00626">
    <property type="entry name" value="RCC1_2"/>
    <property type="match status" value="2"/>
</dbReference>
<evidence type="ECO:0000256" key="2">
    <source>
        <dbReference type="ARBA" id="ARBA00022737"/>
    </source>
</evidence>
<feature type="chain" id="PRO_5046076647" description="RCC1-like domain-containing protein" evidence="3">
    <location>
        <begin position="22"/>
        <end position="525"/>
    </location>
</feature>
<gene>
    <name evidence="5" type="ORF">PZA18_01590</name>
</gene>
<dbReference type="InterPro" id="IPR000408">
    <property type="entry name" value="Reg_chr_condens"/>
</dbReference>
<dbReference type="InterPro" id="IPR009091">
    <property type="entry name" value="RCC1/BLIP-II"/>
</dbReference>
<evidence type="ECO:0000256" key="1">
    <source>
        <dbReference type="ARBA" id="ARBA00022658"/>
    </source>
</evidence>
<evidence type="ECO:0000256" key="3">
    <source>
        <dbReference type="SAM" id="SignalP"/>
    </source>
</evidence>
<proteinExistence type="predicted"/>
<dbReference type="Pfam" id="PF13540">
    <property type="entry name" value="RCC1_2"/>
    <property type="match status" value="1"/>
</dbReference>
<name>A0ABT7DRN8_9NEIS</name>
<keyword evidence="2" id="KW-0677">Repeat</keyword>
<accession>A0ABT7DRN8</accession>